<dbReference type="InterPro" id="IPR043182">
    <property type="entry name" value="PAIRED_DNA-bd_dom"/>
</dbReference>
<reference evidence="17 18" key="1">
    <citation type="journal article" date="2011" name="Genome Biol. Evol.">
        <title>Integration of the genetic map and genome assembly of fugu facilitates insights into distinct features of genome evolution in teleosts and mammals.</title>
        <authorList>
            <person name="Kai W."/>
            <person name="Kikuchi K."/>
            <person name="Tohari S."/>
            <person name="Chew A.K."/>
            <person name="Tay A."/>
            <person name="Fujiwara A."/>
            <person name="Hosoya S."/>
            <person name="Suetake H."/>
            <person name="Naruse K."/>
            <person name="Brenner S."/>
            <person name="Suzuki Y."/>
            <person name="Venkatesh B."/>
        </authorList>
    </citation>
    <scope>NUCLEOTIDE SEQUENCE [LARGE SCALE GENOMIC DNA]</scope>
</reference>
<evidence type="ECO:0000256" key="13">
    <source>
        <dbReference type="RuleBase" id="RU000682"/>
    </source>
</evidence>
<dbReference type="SMART" id="SM00351">
    <property type="entry name" value="PAX"/>
    <property type="match status" value="1"/>
</dbReference>
<evidence type="ECO:0000256" key="9">
    <source>
        <dbReference type="ARBA" id="ARBA00023155"/>
    </source>
</evidence>
<keyword evidence="9 12" id="KW-0371">Homeobox</keyword>
<evidence type="ECO:0000313" key="17">
    <source>
        <dbReference type="Ensembl" id="ENSTRUP00000079159.1"/>
    </source>
</evidence>
<evidence type="ECO:0000256" key="4">
    <source>
        <dbReference type="ARBA" id="ARBA00022473"/>
    </source>
</evidence>
<dbReference type="Pfam" id="PF00292">
    <property type="entry name" value="PAX"/>
    <property type="match status" value="1"/>
</dbReference>
<dbReference type="GO" id="GO:0007399">
    <property type="term" value="P:nervous system development"/>
    <property type="evidence" value="ECO:0007669"/>
    <property type="project" value="UniProtKB-KW"/>
</dbReference>
<evidence type="ECO:0000256" key="8">
    <source>
        <dbReference type="ARBA" id="ARBA00023125"/>
    </source>
</evidence>
<evidence type="ECO:0000256" key="11">
    <source>
        <dbReference type="ARBA" id="ARBA00023242"/>
    </source>
</evidence>
<evidence type="ECO:0000313" key="18">
    <source>
        <dbReference type="Proteomes" id="UP000005226"/>
    </source>
</evidence>
<comment type="similarity">
    <text evidence="3">Belongs to the paired homeobox family.</text>
</comment>
<dbReference type="SMART" id="SM00389">
    <property type="entry name" value="HOX"/>
    <property type="match status" value="1"/>
</dbReference>
<proteinExistence type="inferred from homology"/>
<sequence length="546" mass="59626">MTALAGSIPRMMRPALAQNYPRSGFPLEVSTPLGQGRVNQLGGVFINGRPLPNHIRHKIVEMAHHGIRPCVISRQLRVSHGCVSKILCRYQETGSIRPGAIGGSKPKQGTTPDVEKRIEEYKRENPGMFSWEIRDKLLKDGICDRNNVPSVSSISRIMRGKFGVKCDDEEDEDEIEKKEQEDNERRAKHSIEGILGDRSSHSDEGSDIESEPDLPLKRKQRRSRTTFTAEQLEELERAFERTHYPDIYTREELAQRAKLTEARVQVPDLGGAARHKKQTLARGFKSLRPVNLTSENHEILQQKPPSTVHRPQPLPPSSGHQGSAGAGQAEGGSPYCLASGRHTFSGYSDSFVGPGGPANPMNPAIGNGLSPQVMGLLNPGGVPHQPQSDYAISPLTSGLEPPSCSQRMDHIKGLEGLTSVPSMSALPSLPSSQSYCTPAYNSPGYTVDHVASYQYGQYGQSKVNTLSYSLFLPPEMLINTMWGQQGLQAVLRVGFNCAGRDWPVIRRAAVSAAIKANVAPVAVDRLPSANTYLSGKGSLHFALLLP</sequence>
<keyword evidence="7" id="KW-0805">Transcription regulation</keyword>
<dbReference type="InterPro" id="IPR001356">
    <property type="entry name" value="HD"/>
</dbReference>
<evidence type="ECO:0000259" key="16">
    <source>
        <dbReference type="PROSITE" id="PS51057"/>
    </source>
</evidence>
<evidence type="ECO:0000256" key="14">
    <source>
        <dbReference type="SAM" id="MobiDB-lite"/>
    </source>
</evidence>
<feature type="region of interest" description="Disordered" evidence="14">
    <location>
        <begin position="380"/>
        <end position="403"/>
    </location>
</feature>
<feature type="compositionally biased region" description="Basic and acidic residues" evidence="14">
    <location>
        <begin position="175"/>
        <end position="191"/>
    </location>
</feature>
<dbReference type="InterPro" id="IPR001523">
    <property type="entry name" value="Paired_dom"/>
</dbReference>
<feature type="DNA-binding region" description="Homeobox" evidence="12">
    <location>
        <begin position="220"/>
        <end position="279"/>
    </location>
</feature>
<dbReference type="PANTHER" id="PTHR45636:SF17">
    <property type="entry name" value="PAIRED BOX PROTEIN PAX-3"/>
    <property type="match status" value="1"/>
</dbReference>
<dbReference type="PROSITE" id="PS50071">
    <property type="entry name" value="HOMEOBOX_2"/>
    <property type="match status" value="1"/>
</dbReference>
<dbReference type="PRINTS" id="PR00027">
    <property type="entry name" value="PAIREDBOX"/>
</dbReference>
<accession>A0A674NZQ9</accession>
<dbReference type="Gene3D" id="1.10.10.60">
    <property type="entry name" value="Homeodomain-like"/>
    <property type="match status" value="1"/>
</dbReference>
<feature type="region of interest" description="Disordered" evidence="14">
    <location>
        <begin position="270"/>
        <end position="337"/>
    </location>
</feature>
<dbReference type="Pfam" id="PF12360">
    <property type="entry name" value="Pax7"/>
    <property type="match status" value="1"/>
</dbReference>
<keyword evidence="10" id="KW-0804">Transcription</keyword>
<dbReference type="GO" id="GO:0000978">
    <property type="term" value="F:RNA polymerase II cis-regulatory region sequence-specific DNA binding"/>
    <property type="evidence" value="ECO:0007669"/>
    <property type="project" value="TreeGrafter"/>
</dbReference>
<evidence type="ECO:0000256" key="6">
    <source>
        <dbReference type="ARBA" id="ARBA00022902"/>
    </source>
</evidence>
<dbReference type="GeneTree" id="ENSGT00940000156504"/>
<feature type="region of interest" description="Disordered" evidence="14">
    <location>
        <begin position="166"/>
        <end position="229"/>
    </location>
</feature>
<dbReference type="GO" id="GO:0000981">
    <property type="term" value="F:DNA-binding transcription factor activity, RNA polymerase II-specific"/>
    <property type="evidence" value="ECO:0007669"/>
    <property type="project" value="TreeGrafter"/>
</dbReference>
<comment type="subcellular location">
    <subcellularLocation>
        <location evidence="2 12 13">Nucleus</location>
    </subcellularLocation>
</comment>
<evidence type="ECO:0000256" key="5">
    <source>
        <dbReference type="ARBA" id="ARBA00022724"/>
    </source>
</evidence>
<feature type="domain" description="Homeobox" evidence="15">
    <location>
        <begin position="218"/>
        <end position="278"/>
    </location>
</feature>
<evidence type="ECO:0000256" key="12">
    <source>
        <dbReference type="PROSITE-ProRule" id="PRU00108"/>
    </source>
</evidence>
<evidence type="ECO:0000256" key="1">
    <source>
        <dbReference type="ARBA" id="ARBA00003263"/>
    </source>
</evidence>
<dbReference type="GO" id="GO:0009653">
    <property type="term" value="P:anatomical structure morphogenesis"/>
    <property type="evidence" value="ECO:0007669"/>
    <property type="project" value="UniProtKB-ARBA"/>
</dbReference>
<dbReference type="InterPro" id="IPR036388">
    <property type="entry name" value="WH-like_DNA-bd_sf"/>
</dbReference>
<keyword evidence="4" id="KW-0217">Developmental protein</keyword>
<keyword evidence="6" id="KW-0524">Neurogenesis</keyword>
<dbReference type="Pfam" id="PF00046">
    <property type="entry name" value="Homeodomain"/>
    <property type="match status" value="1"/>
</dbReference>
<dbReference type="PANTHER" id="PTHR45636">
    <property type="entry name" value="PAIRED BOX PROTEIN PAX-6-RELATED-RELATED"/>
    <property type="match status" value="1"/>
</dbReference>
<dbReference type="CDD" id="cd00131">
    <property type="entry name" value="PAX"/>
    <property type="match status" value="1"/>
</dbReference>
<dbReference type="Proteomes" id="UP000005226">
    <property type="component" value="Chromosome 11"/>
</dbReference>
<dbReference type="InterPro" id="IPR022106">
    <property type="entry name" value="Pax7_C"/>
</dbReference>
<dbReference type="Gene3D" id="1.10.10.10">
    <property type="entry name" value="Winged helix-like DNA-binding domain superfamily/Winged helix DNA-binding domain"/>
    <property type="match status" value="2"/>
</dbReference>
<dbReference type="SUPFAM" id="SSF46689">
    <property type="entry name" value="Homeodomain-like"/>
    <property type="match status" value="2"/>
</dbReference>
<keyword evidence="8 12" id="KW-0238">DNA-binding</keyword>
<organism evidence="17 18">
    <name type="scientific">Takifugu rubripes</name>
    <name type="common">Japanese pufferfish</name>
    <name type="synonym">Fugu rubripes</name>
    <dbReference type="NCBI Taxonomy" id="31033"/>
    <lineage>
        <taxon>Eukaryota</taxon>
        <taxon>Metazoa</taxon>
        <taxon>Chordata</taxon>
        <taxon>Craniata</taxon>
        <taxon>Vertebrata</taxon>
        <taxon>Euteleostomi</taxon>
        <taxon>Actinopterygii</taxon>
        <taxon>Neopterygii</taxon>
        <taxon>Teleostei</taxon>
        <taxon>Neoteleostei</taxon>
        <taxon>Acanthomorphata</taxon>
        <taxon>Eupercaria</taxon>
        <taxon>Tetraodontiformes</taxon>
        <taxon>Tetradontoidea</taxon>
        <taxon>Tetraodontidae</taxon>
        <taxon>Takifugu</taxon>
    </lineage>
</organism>
<dbReference type="FunFam" id="1.10.10.10:FF:000031">
    <property type="entry name" value="Paired box protein Pax-7"/>
    <property type="match status" value="1"/>
</dbReference>
<feature type="compositionally biased region" description="Polar residues" evidence="14">
    <location>
        <begin position="385"/>
        <end position="396"/>
    </location>
</feature>
<name>A0A674NZQ9_TAKRU</name>
<dbReference type="PROSITE" id="PS00034">
    <property type="entry name" value="PAIRED_1"/>
    <property type="match status" value="1"/>
</dbReference>
<dbReference type="PROSITE" id="PS51057">
    <property type="entry name" value="PAIRED_2"/>
    <property type="match status" value="1"/>
</dbReference>
<evidence type="ECO:0000259" key="15">
    <source>
        <dbReference type="PROSITE" id="PS50071"/>
    </source>
</evidence>
<keyword evidence="11 12" id="KW-0539">Nucleus</keyword>
<dbReference type="GO" id="GO:0005634">
    <property type="term" value="C:nucleus"/>
    <property type="evidence" value="ECO:0007669"/>
    <property type="project" value="UniProtKB-SubCell"/>
</dbReference>
<evidence type="ECO:0000256" key="10">
    <source>
        <dbReference type="ARBA" id="ARBA00023163"/>
    </source>
</evidence>
<dbReference type="FunFam" id="1.10.10.10:FF:000080">
    <property type="entry name" value="paired box protein Pax-3 isoform X2"/>
    <property type="match status" value="1"/>
</dbReference>
<evidence type="ECO:0000256" key="2">
    <source>
        <dbReference type="ARBA" id="ARBA00004123"/>
    </source>
</evidence>
<evidence type="ECO:0000256" key="3">
    <source>
        <dbReference type="ARBA" id="ARBA00005733"/>
    </source>
</evidence>
<keyword evidence="5" id="KW-0563">Paired box</keyword>
<protein>
    <submittedName>
        <fullName evidence="17">Paired box 3b</fullName>
    </submittedName>
</protein>
<dbReference type="FunFam" id="1.10.10.60:FF:000710">
    <property type="entry name" value="Paired box 7a"/>
    <property type="match status" value="1"/>
</dbReference>
<dbReference type="AlphaFoldDB" id="A0A674NZQ9"/>
<dbReference type="CDD" id="cd00086">
    <property type="entry name" value="homeodomain"/>
    <property type="match status" value="1"/>
</dbReference>
<gene>
    <name evidence="17" type="primary">pax3b</name>
</gene>
<evidence type="ECO:0000256" key="7">
    <source>
        <dbReference type="ARBA" id="ARBA00023015"/>
    </source>
</evidence>
<dbReference type="Ensembl" id="ENSTRUT00000089743.1">
    <property type="protein sequence ID" value="ENSTRUP00000079159.1"/>
    <property type="gene ID" value="ENSTRUG00000009198.3"/>
</dbReference>
<dbReference type="InterPro" id="IPR009057">
    <property type="entry name" value="Homeodomain-like_sf"/>
</dbReference>
<keyword evidence="18" id="KW-1185">Reference proteome</keyword>
<dbReference type="InterPro" id="IPR043565">
    <property type="entry name" value="PAX_fam"/>
</dbReference>
<comment type="function">
    <text evidence="1">Sequence-specific transcription factor which is part of a developmental regulatory system that provides cells with specific positional identities on the anterior-posterior axis.</text>
</comment>
<reference evidence="17" key="3">
    <citation type="submission" date="2025-09" db="UniProtKB">
        <authorList>
            <consortium name="Ensembl"/>
        </authorList>
    </citation>
    <scope>IDENTIFICATION</scope>
</reference>
<feature type="domain" description="Paired" evidence="16">
    <location>
        <begin position="34"/>
        <end position="161"/>
    </location>
</feature>
<reference evidence="17" key="2">
    <citation type="submission" date="2025-08" db="UniProtKB">
        <authorList>
            <consortium name="Ensembl"/>
        </authorList>
    </citation>
    <scope>IDENTIFICATION</scope>
</reference>